<gene>
    <name evidence="2" type="ORF">ENU14_06655</name>
</gene>
<protein>
    <submittedName>
        <fullName evidence="2">Uncharacterized protein</fullName>
    </submittedName>
</protein>
<keyword evidence="1" id="KW-0472">Membrane</keyword>
<keyword evidence="1" id="KW-1133">Transmembrane helix</keyword>
<sequence length="116" mass="13437">MDNWITVDKAFVDLLHEYGITIDDLLIAIEYSNIDVYSELIKRLDSCTRDIVEFINGLPWKTVALLLFIVQSLYIVNTTGLYKGYRLYPPRDSIVVSFKISFNGLLILLTYLRNLI</sequence>
<comment type="caution">
    <text evidence="2">The sequence shown here is derived from an EMBL/GenBank/DDBJ whole genome shotgun (WGS) entry which is preliminary data.</text>
</comment>
<keyword evidence="1" id="KW-0812">Transmembrane</keyword>
<accession>A0A7C4HEJ1</accession>
<evidence type="ECO:0000256" key="1">
    <source>
        <dbReference type="SAM" id="Phobius"/>
    </source>
</evidence>
<dbReference type="AlphaFoldDB" id="A0A7C4HEJ1"/>
<proteinExistence type="predicted"/>
<name>A0A7C4HEJ1_STAMA</name>
<dbReference type="EMBL" id="DTBJ01000057">
    <property type="protein sequence ID" value="HGM59244.1"/>
    <property type="molecule type" value="Genomic_DNA"/>
</dbReference>
<evidence type="ECO:0000313" key="2">
    <source>
        <dbReference type="EMBL" id="HGM59244.1"/>
    </source>
</evidence>
<reference evidence="2" key="1">
    <citation type="journal article" date="2020" name="mSystems">
        <title>Genome- and Community-Level Interaction Insights into Carbon Utilization and Element Cycling Functions of Hydrothermarchaeota in Hydrothermal Sediment.</title>
        <authorList>
            <person name="Zhou Z."/>
            <person name="Liu Y."/>
            <person name="Xu W."/>
            <person name="Pan J."/>
            <person name="Luo Z.H."/>
            <person name="Li M."/>
        </authorList>
    </citation>
    <scope>NUCLEOTIDE SEQUENCE [LARGE SCALE GENOMIC DNA]</scope>
    <source>
        <strain evidence="2">SpSt-642</strain>
    </source>
</reference>
<feature type="transmembrane region" description="Helical" evidence="1">
    <location>
        <begin position="94"/>
        <end position="112"/>
    </location>
</feature>
<organism evidence="2">
    <name type="scientific">Staphylothermus marinus</name>
    <dbReference type="NCBI Taxonomy" id="2280"/>
    <lineage>
        <taxon>Archaea</taxon>
        <taxon>Thermoproteota</taxon>
        <taxon>Thermoprotei</taxon>
        <taxon>Desulfurococcales</taxon>
        <taxon>Desulfurococcaceae</taxon>
        <taxon>Staphylothermus</taxon>
    </lineage>
</organism>